<feature type="region of interest" description="Disordered" evidence="1">
    <location>
        <begin position="1"/>
        <end position="34"/>
    </location>
</feature>
<evidence type="ECO:0000256" key="1">
    <source>
        <dbReference type="SAM" id="MobiDB-lite"/>
    </source>
</evidence>
<organism evidence="2">
    <name type="scientific">hydrothermal vent metagenome</name>
    <dbReference type="NCBI Taxonomy" id="652676"/>
    <lineage>
        <taxon>unclassified sequences</taxon>
        <taxon>metagenomes</taxon>
        <taxon>ecological metagenomes</taxon>
    </lineage>
</organism>
<feature type="non-terminal residue" evidence="2">
    <location>
        <position position="1"/>
    </location>
</feature>
<name>A0A3B0V1U5_9ZZZZ</name>
<reference evidence="2" key="1">
    <citation type="submission" date="2018-06" db="EMBL/GenBank/DDBJ databases">
        <authorList>
            <person name="Zhirakovskaya E."/>
        </authorList>
    </citation>
    <scope>NUCLEOTIDE SEQUENCE</scope>
</reference>
<protein>
    <submittedName>
        <fullName evidence="2">Uncharacterized protein</fullName>
    </submittedName>
</protein>
<proteinExistence type="predicted"/>
<accession>A0A3B0V1U5</accession>
<gene>
    <name evidence="2" type="ORF">MNBD_DELTA03-1186</name>
</gene>
<sequence>QAARAKQASPRRQTGQSSSSRRPGWTANYQQASPSRQIPPRKLLFGHYLFYSGVTNWQTIVNALIWQRTRRPRLGEIGKSFGWLTSSDIVHILKSRRLSDSFGCSAVKLGLLTENQVRLMVFKQQRQQKKFGEYFVHHKLLTHSQLEQLIKNFRYHNTSVSINRQAS</sequence>
<dbReference type="EMBL" id="UOEX01000192">
    <property type="protein sequence ID" value="VAW36971.1"/>
    <property type="molecule type" value="Genomic_DNA"/>
</dbReference>
<dbReference type="AlphaFoldDB" id="A0A3B0V1U5"/>
<feature type="compositionally biased region" description="Low complexity" evidence="1">
    <location>
        <begin position="10"/>
        <end position="24"/>
    </location>
</feature>
<evidence type="ECO:0000313" key="2">
    <source>
        <dbReference type="EMBL" id="VAW36971.1"/>
    </source>
</evidence>